<keyword evidence="2" id="KW-1185">Reference proteome</keyword>
<proteinExistence type="predicted"/>
<gene>
    <name evidence="1" type="ORF">OG579_13680</name>
</gene>
<dbReference type="EMBL" id="CP108021">
    <property type="protein sequence ID" value="WUM18780.1"/>
    <property type="molecule type" value="Genomic_DNA"/>
</dbReference>
<organism evidence="1 2">
    <name type="scientific">Williamsia herbipolensis</name>
    <dbReference type="NCBI Taxonomy" id="1603258"/>
    <lineage>
        <taxon>Bacteria</taxon>
        <taxon>Bacillati</taxon>
        <taxon>Actinomycetota</taxon>
        <taxon>Actinomycetes</taxon>
        <taxon>Mycobacteriales</taxon>
        <taxon>Nocardiaceae</taxon>
        <taxon>Williamsia</taxon>
    </lineage>
</organism>
<accession>A0AAU4JYF1</accession>
<protein>
    <submittedName>
        <fullName evidence="1">DUF2190 domain-containing protein</fullName>
    </submittedName>
</protein>
<sequence length="128" mass="12325">MSTVITTNVGVYAPGADVTAQAATPVVARTFVAIVADRPAGGNIQVGPAAAAGRTCGVARNDATAGGLTVLARGNSRVVRVTTSGAVAAFAEVQVGTGGTAITKTSGVAVGYALTSAASGTDAEISLY</sequence>
<reference evidence="1 2" key="1">
    <citation type="submission" date="2022-10" db="EMBL/GenBank/DDBJ databases">
        <title>The complete genomes of actinobacterial strains from the NBC collection.</title>
        <authorList>
            <person name="Joergensen T.S."/>
            <person name="Alvarez Arevalo M."/>
            <person name="Sterndorff E.B."/>
            <person name="Faurdal D."/>
            <person name="Vuksanovic O."/>
            <person name="Mourched A.-S."/>
            <person name="Charusanti P."/>
            <person name="Shaw S."/>
            <person name="Blin K."/>
            <person name="Weber T."/>
        </authorList>
    </citation>
    <scope>NUCLEOTIDE SEQUENCE [LARGE SCALE GENOMIC DNA]</scope>
    <source>
        <strain evidence="1 2">NBC_00319</strain>
    </source>
</reference>
<dbReference type="KEGG" id="whr:OG579_13680"/>
<dbReference type="Proteomes" id="UP001432128">
    <property type="component" value="Chromosome"/>
</dbReference>
<evidence type="ECO:0000313" key="1">
    <source>
        <dbReference type="EMBL" id="WUM18780.1"/>
    </source>
</evidence>
<name>A0AAU4JYF1_9NOCA</name>
<dbReference type="RefSeq" id="WP_328856364.1">
    <property type="nucleotide sequence ID" value="NZ_CP108021.1"/>
</dbReference>
<evidence type="ECO:0000313" key="2">
    <source>
        <dbReference type="Proteomes" id="UP001432128"/>
    </source>
</evidence>
<dbReference type="AlphaFoldDB" id="A0AAU4JYF1"/>